<dbReference type="Gene3D" id="2.60.120.10">
    <property type="entry name" value="Jelly Rolls"/>
    <property type="match status" value="1"/>
</dbReference>
<evidence type="ECO:0000313" key="6">
    <source>
        <dbReference type="Proteomes" id="UP000306973"/>
    </source>
</evidence>
<dbReference type="InterPro" id="IPR036390">
    <property type="entry name" value="WH_DNA-bd_sf"/>
</dbReference>
<dbReference type="GO" id="GO:0005829">
    <property type="term" value="C:cytosol"/>
    <property type="evidence" value="ECO:0007669"/>
    <property type="project" value="TreeGrafter"/>
</dbReference>
<dbReference type="InterPro" id="IPR012318">
    <property type="entry name" value="HTH_CRP"/>
</dbReference>
<reference evidence="5 6" key="1">
    <citation type="journal article" date="2007" name="Int. J. Syst. Evol. Microbiol.">
        <title>Halomonas saccharevitans sp. nov., Halomonas arcis sp. nov. and Halomonas subterranea sp. nov., halophilic bacteria isolated from hypersaline environments of China.</title>
        <authorList>
            <person name="Xu X.W."/>
            <person name="Wu Y.H."/>
            <person name="Zhou Z."/>
            <person name="Wang C.S."/>
            <person name="Zhou Y.G."/>
            <person name="Zhang H.B."/>
            <person name="Wang Y."/>
            <person name="Wu M."/>
        </authorList>
    </citation>
    <scope>NUCLEOTIDE SEQUENCE [LARGE SCALE GENOMIC DNA]</scope>
    <source>
        <strain evidence="5 6">TBZ3</strain>
    </source>
</reference>
<organism evidence="5 6">
    <name type="scientific">Halomonas urmiana</name>
    <dbReference type="NCBI Taxonomy" id="490901"/>
    <lineage>
        <taxon>Bacteria</taxon>
        <taxon>Pseudomonadati</taxon>
        <taxon>Pseudomonadota</taxon>
        <taxon>Gammaproteobacteria</taxon>
        <taxon>Oceanospirillales</taxon>
        <taxon>Halomonadaceae</taxon>
        <taxon>Halomonas</taxon>
    </lineage>
</organism>
<dbReference type="AlphaFoldDB" id="A0A5R8M6B9"/>
<protein>
    <submittedName>
        <fullName evidence="5">Crp/Fnr family transcriptional regulator</fullName>
    </submittedName>
</protein>
<dbReference type="PANTHER" id="PTHR24567">
    <property type="entry name" value="CRP FAMILY TRANSCRIPTIONAL REGULATORY PROTEIN"/>
    <property type="match status" value="1"/>
</dbReference>
<keyword evidence="2" id="KW-0238">DNA-binding</keyword>
<evidence type="ECO:0000256" key="2">
    <source>
        <dbReference type="ARBA" id="ARBA00023125"/>
    </source>
</evidence>
<dbReference type="EMBL" id="VBUI01000048">
    <property type="protein sequence ID" value="TLF45121.1"/>
    <property type="molecule type" value="Genomic_DNA"/>
</dbReference>
<accession>A0A5R8M6B9</accession>
<dbReference type="SUPFAM" id="SSF46785">
    <property type="entry name" value="Winged helix' DNA-binding domain"/>
    <property type="match status" value="1"/>
</dbReference>
<dbReference type="InterPro" id="IPR014710">
    <property type="entry name" value="RmlC-like_jellyroll"/>
</dbReference>
<name>A0A5R8M6B9_9GAMM</name>
<evidence type="ECO:0000259" key="4">
    <source>
        <dbReference type="PROSITE" id="PS51063"/>
    </source>
</evidence>
<feature type="domain" description="HTH crp-type" evidence="4">
    <location>
        <begin position="147"/>
        <end position="213"/>
    </location>
</feature>
<dbReference type="Pfam" id="PF13545">
    <property type="entry name" value="HTH_Crp_2"/>
    <property type="match status" value="1"/>
</dbReference>
<dbReference type="PROSITE" id="PS51063">
    <property type="entry name" value="HTH_CRP_2"/>
    <property type="match status" value="1"/>
</dbReference>
<dbReference type="InterPro" id="IPR018490">
    <property type="entry name" value="cNMP-bd_dom_sf"/>
</dbReference>
<sequence length="244" mass="26881">MQSSIPGPMTNHLIDSLPSQDRVSFIADCEAVDLVFGEVLTEPGGQIQHVHFPLDCFISLIASLSDSERLEVAMVGSEGMYGMPLILGLDESPLRALVQGAGRALRMPAVVFCRHLEQRPALEALLKRYLYVLMQQLTRVAACTHFHQVEARLARWLLMTQDRAHSDRLHLTHEFLAMMLGVRRAGITLAAMSLQGRQLISYHRGDITVLDRAGLIEAACGCYAADRSIYRRVITEGGALAGTS</sequence>
<dbReference type="SUPFAM" id="SSF51206">
    <property type="entry name" value="cAMP-binding domain-like"/>
    <property type="match status" value="1"/>
</dbReference>
<dbReference type="OrthoDB" id="8969464at2"/>
<keyword evidence="3" id="KW-0804">Transcription</keyword>
<dbReference type="GO" id="GO:0003677">
    <property type="term" value="F:DNA binding"/>
    <property type="evidence" value="ECO:0007669"/>
    <property type="project" value="UniProtKB-KW"/>
</dbReference>
<evidence type="ECO:0000256" key="1">
    <source>
        <dbReference type="ARBA" id="ARBA00023015"/>
    </source>
</evidence>
<dbReference type="PANTHER" id="PTHR24567:SF74">
    <property type="entry name" value="HTH-TYPE TRANSCRIPTIONAL REGULATOR ARCR"/>
    <property type="match status" value="1"/>
</dbReference>
<gene>
    <name evidence="5" type="ORF">FEI13_18375</name>
</gene>
<dbReference type="Proteomes" id="UP000306973">
    <property type="component" value="Unassembled WGS sequence"/>
</dbReference>
<evidence type="ECO:0000313" key="5">
    <source>
        <dbReference type="EMBL" id="TLF45121.1"/>
    </source>
</evidence>
<dbReference type="GO" id="GO:0003700">
    <property type="term" value="F:DNA-binding transcription factor activity"/>
    <property type="evidence" value="ECO:0007669"/>
    <property type="project" value="TreeGrafter"/>
</dbReference>
<proteinExistence type="predicted"/>
<keyword evidence="6" id="KW-1185">Reference proteome</keyword>
<comment type="caution">
    <text evidence="5">The sequence shown here is derived from an EMBL/GenBank/DDBJ whole genome shotgun (WGS) entry which is preliminary data.</text>
</comment>
<dbReference type="RefSeq" id="WP_138182948.1">
    <property type="nucleotide sequence ID" value="NZ_VBUI01000048.1"/>
</dbReference>
<keyword evidence="1" id="KW-0805">Transcription regulation</keyword>
<evidence type="ECO:0000256" key="3">
    <source>
        <dbReference type="ARBA" id="ARBA00023163"/>
    </source>
</evidence>
<dbReference type="InterPro" id="IPR050397">
    <property type="entry name" value="Env_Response_Regulators"/>
</dbReference>